<proteinExistence type="inferred from homology"/>
<name>A0AAN9LCF8_CANGL</name>
<dbReference type="AlphaFoldDB" id="A0AAN9LCF8"/>
<dbReference type="Pfam" id="PF14547">
    <property type="entry name" value="Hydrophob_seed"/>
    <property type="match status" value="1"/>
</dbReference>
<comment type="similarity">
    <text evidence="1">Belongs to the plant LTP family. PEARLI1 subfamily.</text>
</comment>
<dbReference type="PANTHER" id="PTHR31731">
    <property type="match status" value="1"/>
</dbReference>
<evidence type="ECO:0000313" key="3">
    <source>
        <dbReference type="EMBL" id="KAK7330743.1"/>
    </source>
</evidence>
<gene>
    <name evidence="3" type="ORF">VNO77_24942</name>
</gene>
<dbReference type="InterPro" id="IPR051636">
    <property type="entry name" value="Plant_LTP/defense-related"/>
</dbReference>
<feature type="domain" description="Bifunctional inhibitor/plant lipid transfer protein/seed storage helical" evidence="2">
    <location>
        <begin position="40"/>
        <end position="121"/>
    </location>
</feature>
<dbReference type="Gene3D" id="1.10.110.10">
    <property type="entry name" value="Plant lipid-transfer and hydrophobic proteins"/>
    <property type="match status" value="1"/>
</dbReference>
<organism evidence="3 4">
    <name type="scientific">Canavalia gladiata</name>
    <name type="common">Sword bean</name>
    <name type="synonym">Dolichos gladiatus</name>
    <dbReference type="NCBI Taxonomy" id="3824"/>
    <lineage>
        <taxon>Eukaryota</taxon>
        <taxon>Viridiplantae</taxon>
        <taxon>Streptophyta</taxon>
        <taxon>Embryophyta</taxon>
        <taxon>Tracheophyta</taxon>
        <taxon>Spermatophyta</taxon>
        <taxon>Magnoliopsida</taxon>
        <taxon>eudicotyledons</taxon>
        <taxon>Gunneridae</taxon>
        <taxon>Pentapetalae</taxon>
        <taxon>rosids</taxon>
        <taxon>fabids</taxon>
        <taxon>Fabales</taxon>
        <taxon>Fabaceae</taxon>
        <taxon>Papilionoideae</taxon>
        <taxon>50 kb inversion clade</taxon>
        <taxon>NPAAA clade</taxon>
        <taxon>indigoferoid/millettioid clade</taxon>
        <taxon>Phaseoleae</taxon>
        <taxon>Canavalia</taxon>
    </lineage>
</organism>
<dbReference type="Proteomes" id="UP001367508">
    <property type="component" value="Unassembled WGS sequence"/>
</dbReference>
<evidence type="ECO:0000259" key="2">
    <source>
        <dbReference type="SMART" id="SM00499"/>
    </source>
</evidence>
<sequence length="122" mass="12807">MLHYKSTSDSTPTPSQALNLFFFSVVSSTNAQSQTEQHSCPIDILGLGVCANVLGLVNAQIGEPPVLPCCSVINGLVDVEAAVCLCSALKANVLGLILNIPLHLNLILNRCGRDLPGGFECT</sequence>
<comment type="caution">
    <text evidence="3">The sequence shown here is derived from an EMBL/GenBank/DDBJ whole genome shotgun (WGS) entry which is preliminary data.</text>
</comment>
<dbReference type="EMBL" id="JAYMYQ010000005">
    <property type="protein sequence ID" value="KAK7330743.1"/>
    <property type="molecule type" value="Genomic_DNA"/>
</dbReference>
<dbReference type="CDD" id="cd01958">
    <property type="entry name" value="HPS_like"/>
    <property type="match status" value="1"/>
</dbReference>
<dbReference type="SUPFAM" id="SSF47699">
    <property type="entry name" value="Bifunctional inhibitor/lipid-transfer protein/seed storage 2S albumin"/>
    <property type="match status" value="1"/>
</dbReference>
<dbReference type="SMART" id="SM00499">
    <property type="entry name" value="AAI"/>
    <property type="match status" value="1"/>
</dbReference>
<accession>A0AAN9LCF8</accession>
<reference evidence="3 4" key="1">
    <citation type="submission" date="2024-01" db="EMBL/GenBank/DDBJ databases">
        <title>The genomes of 5 underutilized Papilionoideae crops provide insights into root nodulation and disease resistanc.</title>
        <authorList>
            <person name="Jiang F."/>
        </authorList>
    </citation>
    <scope>NUCLEOTIDE SEQUENCE [LARGE SCALE GENOMIC DNA]</scope>
    <source>
        <strain evidence="3">LVBAO_FW01</strain>
        <tissue evidence="3">Leaves</tissue>
    </source>
</reference>
<dbReference type="InterPro" id="IPR016140">
    <property type="entry name" value="Bifunc_inhib/LTP/seed_store"/>
</dbReference>
<keyword evidence="4" id="KW-1185">Reference proteome</keyword>
<protein>
    <recommendedName>
        <fullName evidence="2">Bifunctional inhibitor/plant lipid transfer protein/seed storage helical domain-containing protein</fullName>
    </recommendedName>
</protein>
<evidence type="ECO:0000256" key="1">
    <source>
        <dbReference type="ARBA" id="ARBA00008965"/>
    </source>
</evidence>
<dbReference type="InterPro" id="IPR027923">
    <property type="entry name" value="Hydrophob_seed_dom"/>
</dbReference>
<dbReference type="InterPro" id="IPR036312">
    <property type="entry name" value="Bifun_inhib/LTP/seed_sf"/>
</dbReference>
<evidence type="ECO:0000313" key="4">
    <source>
        <dbReference type="Proteomes" id="UP001367508"/>
    </source>
</evidence>